<keyword evidence="3" id="KW-0677">Repeat</keyword>
<dbReference type="PROSITE" id="PS50268">
    <property type="entry name" value="CADHERIN_2"/>
    <property type="match status" value="3"/>
</dbReference>
<dbReference type="Gene3D" id="2.60.40.60">
    <property type="entry name" value="Cadherins"/>
    <property type="match status" value="3"/>
</dbReference>
<dbReference type="PANTHER" id="PTHR24025">
    <property type="entry name" value="DESMOGLEIN FAMILY MEMBER"/>
    <property type="match status" value="1"/>
</dbReference>
<dbReference type="InterPro" id="IPR020894">
    <property type="entry name" value="Cadherin_CS"/>
</dbReference>
<dbReference type="EMBL" id="CATNWA010008526">
    <property type="protein sequence ID" value="CAI9556412.1"/>
    <property type="molecule type" value="Genomic_DNA"/>
</dbReference>
<evidence type="ECO:0000256" key="4">
    <source>
        <dbReference type="ARBA" id="ARBA00022837"/>
    </source>
</evidence>
<feature type="domain" description="Cadherin" evidence="9">
    <location>
        <begin position="4"/>
        <end position="38"/>
    </location>
</feature>
<dbReference type="InterPro" id="IPR050971">
    <property type="entry name" value="Cadherin-domain_protein"/>
</dbReference>
<dbReference type="InterPro" id="IPR015919">
    <property type="entry name" value="Cadherin-like_sf"/>
</dbReference>
<dbReference type="Pfam" id="PF00028">
    <property type="entry name" value="Cadherin"/>
    <property type="match status" value="2"/>
</dbReference>
<evidence type="ECO:0000259" key="9">
    <source>
        <dbReference type="PROSITE" id="PS50268"/>
    </source>
</evidence>
<evidence type="ECO:0000256" key="5">
    <source>
        <dbReference type="ARBA" id="ARBA00022889"/>
    </source>
</evidence>
<comment type="caution">
    <text evidence="10">The sequence shown here is derived from an EMBL/GenBank/DDBJ whole genome shotgun (WGS) entry which is preliminary data.</text>
</comment>
<keyword evidence="2" id="KW-0812">Transmembrane</keyword>
<dbReference type="Proteomes" id="UP001162483">
    <property type="component" value="Unassembled WGS sequence"/>
</dbReference>
<accession>A0ABN9CB70</accession>
<dbReference type="PANTHER" id="PTHR24025:SF31">
    <property type="entry name" value="NEURAL-CADHERIN"/>
    <property type="match status" value="1"/>
</dbReference>
<evidence type="ECO:0000313" key="10">
    <source>
        <dbReference type="EMBL" id="CAI9556412.1"/>
    </source>
</evidence>
<keyword evidence="5" id="KW-0130">Cell adhesion</keyword>
<dbReference type="CDD" id="cd11304">
    <property type="entry name" value="Cadherin_repeat"/>
    <property type="match status" value="3"/>
</dbReference>
<proteinExistence type="predicted"/>
<dbReference type="InterPro" id="IPR002126">
    <property type="entry name" value="Cadherin-like_dom"/>
</dbReference>
<dbReference type="SMART" id="SM00112">
    <property type="entry name" value="CA"/>
    <property type="match status" value="1"/>
</dbReference>
<evidence type="ECO:0000256" key="6">
    <source>
        <dbReference type="ARBA" id="ARBA00022989"/>
    </source>
</evidence>
<feature type="domain" description="Cadherin" evidence="9">
    <location>
        <begin position="144"/>
        <end position="202"/>
    </location>
</feature>
<dbReference type="PRINTS" id="PR00205">
    <property type="entry name" value="CADHERIN"/>
</dbReference>
<protein>
    <recommendedName>
        <fullName evidence="9">Cadherin domain-containing protein</fullName>
    </recommendedName>
</protein>
<name>A0ABN9CB70_9NEOB</name>
<evidence type="ECO:0000256" key="2">
    <source>
        <dbReference type="ARBA" id="ARBA00022692"/>
    </source>
</evidence>
<keyword evidence="6" id="KW-1133">Transmembrane helix</keyword>
<reference evidence="10" key="1">
    <citation type="submission" date="2023-05" db="EMBL/GenBank/DDBJ databases">
        <authorList>
            <person name="Stuckert A."/>
        </authorList>
    </citation>
    <scope>NUCLEOTIDE SEQUENCE</scope>
</reference>
<evidence type="ECO:0000256" key="7">
    <source>
        <dbReference type="ARBA" id="ARBA00023136"/>
    </source>
</evidence>
<evidence type="ECO:0000256" key="8">
    <source>
        <dbReference type="PROSITE-ProRule" id="PRU00043"/>
    </source>
</evidence>
<organism evidence="10 11">
    <name type="scientific">Staurois parvus</name>
    <dbReference type="NCBI Taxonomy" id="386267"/>
    <lineage>
        <taxon>Eukaryota</taxon>
        <taxon>Metazoa</taxon>
        <taxon>Chordata</taxon>
        <taxon>Craniata</taxon>
        <taxon>Vertebrata</taxon>
        <taxon>Euteleostomi</taxon>
        <taxon>Amphibia</taxon>
        <taxon>Batrachia</taxon>
        <taxon>Anura</taxon>
        <taxon>Neobatrachia</taxon>
        <taxon>Ranoidea</taxon>
        <taxon>Ranidae</taxon>
        <taxon>Staurois</taxon>
    </lineage>
</organism>
<comment type="subcellular location">
    <subcellularLocation>
        <location evidence="1">Membrane</location>
    </subcellularLocation>
</comment>
<keyword evidence="4 8" id="KW-0106">Calcium</keyword>
<gene>
    <name evidence="10" type="ORF">SPARVUS_LOCUS4544556</name>
</gene>
<dbReference type="SUPFAM" id="SSF49313">
    <property type="entry name" value="Cadherin-like"/>
    <property type="match status" value="2"/>
</dbReference>
<feature type="domain" description="Cadherin" evidence="9">
    <location>
        <begin position="39"/>
        <end position="143"/>
    </location>
</feature>
<keyword evidence="7" id="KW-0472">Membrane</keyword>
<dbReference type="PROSITE" id="PS00232">
    <property type="entry name" value="CADHERIN_1"/>
    <property type="match status" value="1"/>
</dbReference>
<feature type="non-terminal residue" evidence="10">
    <location>
        <position position="204"/>
    </location>
</feature>
<sequence>MRKIVISVTDRGTPPLRATSSATVFVNLLDLNDNDPTFQNQPFIAEVLEGTSVGASVFQVVAIDLDEGLNGQVTYQMRVGMPRMDFVINSTTGLVTSTAVLDRERISEYYLRVVASDAGSPSKSSTSTLTVRVLDVNDESPTFYPTLYNVSLAENVPRDYIVARLNCTDADTGLNAELSYFITGGNQDGKFMVGYRDGVLRTVV</sequence>
<evidence type="ECO:0000256" key="3">
    <source>
        <dbReference type="ARBA" id="ARBA00022737"/>
    </source>
</evidence>
<evidence type="ECO:0000313" key="11">
    <source>
        <dbReference type="Proteomes" id="UP001162483"/>
    </source>
</evidence>
<keyword evidence="11" id="KW-1185">Reference proteome</keyword>
<evidence type="ECO:0000256" key="1">
    <source>
        <dbReference type="ARBA" id="ARBA00004370"/>
    </source>
</evidence>